<dbReference type="EMBL" id="BART01036123">
    <property type="protein sequence ID" value="GAH07757.1"/>
    <property type="molecule type" value="Genomic_DNA"/>
</dbReference>
<dbReference type="AlphaFoldDB" id="X1CJ92"/>
<feature type="non-terminal residue" evidence="1">
    <location>
        <position position="102"/>
    </location>
</feature>
<name>X1CJ92_9ZZZZ</name>
<evidence type="ECO:0000313" key="1">
    <source>
        <dbReference type="EMBL" id="GAH07757.1"/>
    </source>
</evidence>
<accession>X1CJ92</accession>
<dbReference type="SUPFAM" id="SSF51126">
    <property type="entry name" value="Pectin lyase-like"/>
    <property type="match status" value="1"/>
</dbReference>
<reference evidence="1" key="1">
    <citation type="journal article" date="2014" name="Front. Microbiol.">
        <title>High frequency of phylogenetically diverse reductive dehalogenase-homologous genes in deep subseafloor sedimentary metagenomes.</title>
        <authorList>
            <person name="Kawai M."/>
            <person name="Futagami T."/>
            <person name="Toyoda A."/>
            <person name="Takaki Y."/>
            <person name="Nishi S."/>
            <person name="Hori S."/>
            <person name="Arai W."/>
            <person name="Tsubouchi T."/>
            <person name="Morono Y."/>
            <person name="Uchiyama I."/>
            <person name="Ito T."/>
            <person name="Fujiyama A."/>
            <person name="Inagaki F."/>
            <person name="Takami H."/>
        </authorList>
    </citation>
    <scope>NUCLEOTIDE SEQUENCE</scope>
    <source>
        <strain evidence="1">Expedition CK06-06</strain>
    </source>
</reference>
<dbReference type="InterPro" id="IPR011050">
    <property type="entry name" value="Pectin_lyase_fold/virulence"/>
</dbReference>
<sequence>MAIKEKGSLSTTVVISRAPDLSGNYVCDGTADDVEINEALGYVNTLGGGRVVLKQGTYTLADPIVFPGNNIWFRGMGRSTLIDGDALTTGNHAIELVGRTGV</sequence>
<dbReference type="Gene3D" id="2.160.20.10">
    <property type="entry name" value="Single-stranded right-handed beta-helix, Pectin lyase-like"/>
    <property type="match status" value="1"/>
</dbReference>
<gene>
    <name evidence="1" type="ORF">S01H4_61057</name>
</gene>
<organism evidence="1">
    <name type="scientific">marine sediment metagenome</name>
    <dbReference type="NCBI Taxonomy" id="412755"/>
    <lineage>
        <taxon>unclassified sequences</taxon>
        <taxon>metagenomes</taxon>
        <taxon>ecological metagenomes</taxon>
    </lineage>
</organism>
<evidence type="ECO:0008006" key="2">
    <source>
        <dbReference type="Google" id="ProtNLM"/>
    </source>
</evidence>
<proteinExistence type="predicted"/>
<dbReference type="InterPro" id="IPR012334">
    <property type="entry name" value="Pectin_lyas_fold"/>
</dbReference>
<protein>
    <recommendedName>
        <fullName evidence="2">Pectate lyase superfamily protein domain-containing protein</fullName>
    </recommendedName>
</protein>
<comment type="caution">
    <text evidence="1">The sequence shown here is derived from an EMBL/GenBank/DDBJ whole genome shotgun (WGS) entry which is preliminary data.</text>
</comment>